<name>A0ACD0WLY8_CLALS</name>
<dbReference type="Proteomes" id="UP000326582">
    <property type="component" value="Chromosome 4"/>
</dbReference>
<dbReference type="EMBL" id="CP038487">
    <property type="protein sequence ID" value="QFZ28178.1"/>
    <property type="molecule type" value="Genomic_DNA"/>
</dbReference>
<sequence length="367" mass="41276">MNAAKCEAPAQTARTDSAAHAPSSRPRHSPLDIFAACRAEGRPAYIAGPMVRYSKLPFRELVRLYNTDLVYSPMILAREFVRNGTARATDFSTNSRDSPLVVQVGASNAQDLVRFVDLIHEHVDAIGLNCGCPIRDQVREGIGAALMSQPENVASMVRAVKEKYGARVLVETKIRIHPDLQETLRWVKLVEEAGVDWITVHGRTRTTRSSQPANWAAIAEVKKAASVPVVANGDCFSLEDARRMARETGCDGVMAVRGILANPALFSGRARPPWGAVEHFFDLAASYGLPFRVAQHHLAQMMEQLVSRRYLREFGNISCWVDMVDWFDQRFDLKRRGDVDFGVREEIPWKDEREKRKATREERDEKM</sequence>
<accession>A0ACD0WLY8</accession>
<evidence type="ECO:0000313" key="1">
    <source>
        <dbReference type="EMBL" id="QFZ28178.1"/>
    </source>
</evidence>
<evidence type="ECO:0000313" key="2">
    <source>
        <dbReference type="Proteomes" id="UP000326582"/>
    </source>
</evidence>
<keyword evidence="2" id="KW-1185">Reference proteome</keyword>
<proteinExistence type="predicted"/>
<reference evidence="2" key="1">
    <citation type="journal article" date="2019" name="MBio">
        <title>Comparative genomics for the elucidation of multidrug resistance (MDR) in Candida lusitaniae.</title>
        <authorList>
            <person name="Kannan A."/>
            <person name="Asner S.A."/>
            <person name="Trachsel E."/>
            <person name="Kelly S."/>
            <person name="Parker J."/>
            <person name="Sanglard D."/>
        </authorList>
    </citation>
    <scope>NUCLEOTIDE SEQUENCE [LARGE SCALE GENOMIC DNA]</scope>
    <source>
        <strain evidence="2">P1</strain>
    </source>
</reference>
<organism evidence="1 2">
    <name type="scientific">Clavispora lusitaniae</name>
    <name type="common">Candida lusitaniae</name>
    <dbReference type="NCBI Taxonomy" id="36911"/>
    <lineage>
        <taxon>Eukaryota</taxon>
        <taxon>Fungi</taxon>
        <taxon>Dikarya</taxon>
        <taxon>Ascomycota</taxon>
        <taxon>Saccharomycotina</taxon>
        <taxon>Pichiomycetes</taxon>
        <taxon>Metschnikowiaceae</taxon>
        <taxon>Clavispora</taxon>
    </lineage>
</organism>
<protein>
    <submittedName>
        <fullName evidence="1">tRNA-dihydrouridine synthase</fullName>
    </submittedName>
</protein>
<gene>
    <name evidence="1" type="ORF">EJF14_40209</name>
</gene>